<dbReference type="Gene3D" id="3.40.50.300">
    <property type="entry name" value="P-loop containing nucleotide triphosphate hydrolases"/>
    <property type="match status" value="1"/>
</dbReference>
<organism evidence="4 5">
    <name type="scientific">Rhizoctonia solani</name>
    <dbReference type="NCBI Taxonomy" id="456999"/>
    <lineage>
        <taxon>Eukaryota</taxon>
        <taxon>Fungi</taxon>
        <taxon>Dikarya</taxon>
        <taxon>Basidiomycota</taxon>
        <taxon>Agaricomycotina</taxon>
        <taxon>Agaricomycetes</taxon>
        <taxon>Cantharellales</taxon>
        <taxon>Ceratobasidiaceae</taxon>
        <taxon>Rhizoctonia</taxon>
    </lineage>
</organism>
<dbReference type="Pfam" id="PF01926">
    <property type="entry name" value="MMR_HSR1"/>
    <property type="match status" value="1"/>
</dbReference>
<protein>
    <submittedName>
        <fullName evidence="4">50S ribosome-binding GTPase</fullName>
    </submittedName>
</protein>
<dbReference type="GO" id="GO:0005525">
    <property type="term" value="F:GTP binding"/>
    <property type="evidence" value="ECO:0007669"/>
    <property type="project" value="InterPro"/>
</dbReference>
<feature type="coiled-coil region" evidence="1">
    <location>
        <begin position="268"/>
        <end position="319"/>
    </location>
</feature>
<dbReference type="InterPro" id="IPR006073">
    <property type="entry name" value="GTP-bd"/>
</dbReference>
<name>A0A8H7HG61_9AGAM</name>
<evidence type="ECO:0000256" key="1">
    <source>
        <dbReference type="SAM" id="Coils"/>
    </source>
</evidence>
<feature type="domain" description="G" evidence="3">
    <location>
        <begin position="52"/>
        <end position="112"/>
    </location>
</feature>
<evidence type="ECO:0000313" key="4">
    <source>
        <dbReference type="EMBL" id="KAF8683353.1"/>
    </source>
</evidence>
<sequence length="408" mass="44293">MDHSSAYTKDSSRRPLPSFSSTLEPTVSRKPVAMHIPQGAQPEPLNVLWPSVFGPTGVGKSTIINLLTNYSAQLPVGDSLQSCTEHIAVASVFHKGRIINFFDTPGFDDSEKKPAEHLALIAVCLSELYESAQHKPHIHGVLYVHRITDNRMTGSSITNLRVFRKLIGPHVFKNLVFVTNRWTNPLDPRHIKFEDELVHDDKYFGRAIKAGARGGVDYRIFEGSTCSQAQNTLLDLFLGYDPELLQIQRDLIDENKAIGDTEAGQVVFEDLNKFKEDIRKEVENLRQELSELKGDDESKEEIESEEIGLMNRLADAEKQEGLLRSTLAQIRKHPGLIAGFAAGAVGLLGAGMAGVVEVASAASLGASTVASGAATTSFIQTLSGEAVLNAVHTIGSAGIATIMKLAGL</sequence>
<dbReference type="AlphaFoldDB" id="A0A8H7HG61"/>
<dbReference type="Proteomes" id="UP000650582">
    <property type="component" value="Unassembled WGS sequence"/>
</dbReference>
<proteinExistence type="predicted"/>
<dbReference type="InterPro" id="IPR027417">
    <property type="entry name" value="P-loop_NTPase"/>
</dbReference>
<dbReference type="SUPFAM" id="SSF52540">
    <property type="entry name" value="P-loop containing nucleoside triphosphate hydrolases"/>
    <property type="match status" value="1"/>
</dbReference>
<keyword evidence="1" id="KW-0175">Coiled coil</keyword>
<dbReference type="EMBL" id="JACYCC010000034">
    <property type="protein sequence ID" value="KAF8683353.1"/>
    <property type="molecule type" value="Genomic_DNA"/>
</dbReference>
<accession>A0A8H7HG61</accession>
<gene>
    <name evidence="4" type="ORF">RHS04_01871</name>
</gene>
<comment type="caution">
    <text evidence="4">The sequence shown here is derived from an EMBL/GenBank/DDBJ whole genome shotgun (WGS) entry which is preliminary data.</text>
</comment>
<evidence type="ECO:0000259" key="3">
    <source>
        <dbReference type="Pfam" id="PF01926"/>
    </source>
</evidence>
<evidence type="ECO:0000313" key="5">
    <source>
        <dbReference type="Proteomes" id="UP000650582"/>
    </source>
</evidence>
<reference evidence="4" key="1">
    <citation type="submission" date="2020-09" db="EMBL/GenBank/DDBJ databases">
        <title>Comparative genome analyses of four rice-infecting Rhizoctonia solani isolates reveal extensive enrichment of homogalacturonan modification genes.</title>
        <authorList>
            <person name="Lee D.-Y."/>
            <person name="Jeon J."/>
            <person name="Kim K.-T."/>
            <person name="Cheong K."/>
            <person name="Song H."/>
            <person name="Choi G."/>
            <person name="Ko J."/>
            <person name="Opiyo S.O."/>
            <person name="Zuo S."/>
            <person name="Madhav S."/>
            <person name="Lee Y.-H."/>
            <person name="Wang G.-L."/>
        </authorList>
    </citation>
    <scope>NUCLEOTIDE SEQUENCE</scope>
    <source>
        <strain evidence="4">AG1-IA YN-7</strain>
    </source>
</reference>
<feature type="region of interest" description="Disordered" evidence="2">
    <location>
        <begin position="1"/>
        <end position="24"/>
    </location>
</feature>
<evidence type="ECO:0000256" key="2">
    <source>
        <dbReference type="SAM" id="MobiDB-lite"/>
    </source>
</evidence>
<dbReference type="PANTHER" id="PTHR32046">
    <property type="entry name" value="G DOMAIN-CONTAINING PROTEIN"/>
    <property type="match status" value="1"/>
</dbReference>